<evidence type="ECO:0000256" key="1">
    <source>
        <dbReference type="SAM" id="MobiDB-lite"/>
    </source>
</evidence>
<feature type="compositionally biased region" description="Polar residues" evidence="1">
    <location>
        <begin position="1"/>
        <end position="14"/>
    </location>
</feature>
<reference evidence="2" key="1">
    <citation type="submission" date="2020-08" db="EMBL/GenBank/DDBJ databases">
        <title>Genome sequencing and assembly of the red palm weevil Rhynchophorus ferrugineus.</title>
        <authorList>
            <person name="Dias G.B."/>
            <person name="Bergman C.M."/>
            <person name="Manee M."/>
        </authorList>
    </citation>
    <scope>NUCLEOTIDE SEQUENCE</scope>
    <source>
        <strain evidence="2">AA-2017</strain>
        <tissue evidence="2">Whole larva</tissue>
    </source>
</reference>
<feature type="region of interest" description="Disordered" evidence="1">
    <location>
        <begin position="1"/>
        <end position="32"/>
    </location>
</feature>
<sequence length="116" mass="12916">MLFQTFNPLDSQQLKRPIQTVDPSLSQSPPRAALPRSKYRHYYGFSNLTFPISPRTGVSKAALNGGPTGTRSSVSPNPICRQICKKSIAEILNCIHSYRFASSGLMKNGYFYISRS</sequence>
<proteinExistence type="predicted"/>
<keyword evidence="3" id="KW-1185">Reference proteome</keyword>
<name>A0A834M2E8_RHYFE</name>
<dbReference type="EMBL" id="JAACXV010014222">
    <property type="protein sequence ID" value="KAF7269516.1"/>
    <property type="molecule type" value="Genomic_DNA"/>
</dbReference>
<dbReference type="Proteomes" id="UP000625711">
    <property type="component" value="Unassembled WGS sequence"/>
</dbReference>
<protein>
    <submittedName>
        <fullName evidence="2">Uncharacterized protein</fullName>
    </submittedName>
</protein>
<dbReference type="AlphaFoldDB" id="A0A834M2E8"/>
<evidence type="ECO:0000313" key="3">
    <source>
        <dbReference type="Proteomes" id="UP000625711"/>
    </source>
</evidence>
<evidence type="ECO:0000313" key="2">
    <source>
        <dbReference type="EMBL" id="KAF7269516.1"/>
    </source>
</evidence>
<accession>A0A834M2E8</accession>
<organism evidence="2 3">
    <name type="scientific">Rhynchophorus ferrugineus</name>
    <name type="common">Red palm weevil</name>
    <name type="synonym">Curculio ferrugineus</name>
    <dbReference type="NCBI Taxonomy" id="354439"/>
    <lineage>
        <taxon>Eukaryota</taxon>
        <taxon>Metazoa</taxon>
        <taxon>Ecdysozoa</taxon>
        <taxon>Arthropoda</taxon>
        <taxon>Hexapoda</taxon>
        <taxon>Insecta</taxon>
        <taxon>Pterygota</taxon>
        <taxon>Neoptera</taxon>
        <taxon>Endopterygota</taxon>
        <taxon>Coleoptera</taxon>
        <taxon>Polyphaga</taxon>
        <taxon>Cucujiformia</taxon>
        <taxon>Curculionidae</taxon>
        <taxon>Dryophthorinae</taxon>
        <taxon>Rhynchophorus</taxon>
    </lineage>
</organism>
<comment type="caution">
    <text evidence="2">The sequence shown here is derived from an EMBL/GenBank/DDBJ whole genome shotgun (WGS) entry which is preliminary data.</text>
</comment>
<gene>
    <name evidence="2" type="ORF">GWI33_017472</name>
</gene>